<dbReference type="SUPFAM" id="SSF51445">
    <property type="entry name" value="(Trans)glycosidases"/>
    <property type="match status" value="1"/>
</dbReference>
<dbReference type="PANTHER" id="PTHR31490:SF90">
    <property type="entry name" value="ENDO-1,4-BETA-XYLANASE A"/>
    <property type="match status" value="1"/>
</dbReference>
<reference evidence="8 9" key="1">
    <citation type="submission" date="2024-09" db="EMBL/GenBank/DDBJ databases">
        <authorList>
            <person name="Sun Q."/>
            <person name="Mori K."/>
        </authorList>
    </citation>
    <scope>NUCLEOTIDE SEQUENCE [LARGE SCALE GENOMIC DNA]</scope>
    <source>
        <strain evidence="8 9">CGMCC 1.12926</strain>
    </source>
</reference>
<dbReference type="PROSITE" id="PS51760">
    <property type="entry name" value="GH10_2"/>
    <property type="match status" value="1"/>
</dbReference>
<comment type="catalytic activity">
    <reaction evidence="6">
        <text>Endohydrolysis of (1-&gt;4)-beta-D-xylosidic linkages in xylans.</text>
        <dbReference type="EC" id="3.2.1.8"/>
    </reaction>
</comment>
<dbReference type="SMART" id="SM00633">
    <property type="entry name" value="Glyco_10"/>
    <property type="match status" value="1"/>
</dbReference>
<dbReference type="InterPro" id="IPR017853">
    <property type="entry name" value="GH"/>
</dbReference>
<dbReference type="EC" id="3.2.1.8" evidence="6"/>
<dbReference type="Proteomes" id="UP001589734">
    <property type="component" value="Unassembled WGS sequence"/>
</dbReference>
<protein>
    <recommendedName>
        <fullName evidence="6">Beta-xylanase</fullName>
        <ecNumber evidence="6">3.2.1.8</ecNumber>
    </recommendedName>
</protein>
<comment type="caution">
    <text evidence="8">The sequence shown here is derived from an EMBL/GenBank/DDBJ whole genome shotgun (WGS) entry which is preliminary data.</text>
</comment>
<evidence type="ECO:0000256" key="3">
    <source>
        <dbReference type="ARBA" id="ARBA00023295"/>
    </source>
</evidence>
<evidence type="ECO:0000256" key="4">
    <source>
        <dbReference type="ARBA" id="ARBA00023326"/>
    </source>
</evidence>
<dbReference type="PANTHER" id="PTHR31490">
    <property type="entry name" value="GLYCOSYL HYDROLASE"/>
    <property type="match status" value="1"/>
</dbReference>
<gene>
    <name evidence="8" type="ORF">ACFFLS_02050</name>
</gene>
<accession>A0ABV6BK43</accession>
<proteinExistence type="inferred from homology"/>
<dbReference type="InterPro" id="IPR001000">
    <property type="entry name" value="GH10_dom"/>
</dbReference>
<dbReference type="PROSITE" id="PS51257">
    <property type="entry name" value="PROKAR_LIPOPROTEIN"/>
    <property type="match status" value="1"/>
</dbReference>
<dbReference type="InterPro" id="IPR044846">
    <property type="entry name" value="GH10"/>
</dbReference>
<organism evidence="8 9">
    <name type="scientific">Flavobacterium procerum</name>
    <dbReference type="NCBI Taxonomy" id="1455569"/>
    <lineage>
        <taxon>Bacteria</taxon>
        <taxon>Pseudomonadati</taxon>
        <taxon>Bacteroidota</taxon>
        <taxon>Flavobacteriia</taxon>
        <taxon>Flavobacteriales</taxon>
        <taxon>Flavobacteriaceae</taxon>
        <taxon>Flavobacterium</taxon>
    </lineage>
</organism>
<dbReference type="PRINTS" id="PR00134">
    <property type="entry name" value="GLHYDRLASE10"/>
</dbReference>
<feature type="domain" description="GH10" evidence="7">
    <location>
        <begin position="34"/>
        <end position="376"/>
    </location>
</feature>
<name>A0ABV6BK43_9FLAO</name>
<evidence type="ECO:0000313" key="9">
    <source>
        <dbReference type="Proteomes" id="UP001589734"/>
    </source>
</evidence>
<evidence type="ECO:0000313" key="8">
    <source>
        <dbReference type="EMBL" id="MFC0075810.1"/>
    </source>
</evidence>
<feature type="active site" description="Nucleophile" evidence="5">
    <location>
        <position position="270"/>
    </location>
</feature>
<evidence type="ECO:0000256" key="1">
    <source>
        <dbReference type="ARBA" id="ARBA00022801"/>
    </source>
</evidence>
<keyword evidence="9" id="KW-1185">Reference proteome</keyword>
<dbReference type="InterPro" id="IPR031158">
    <property type="entry name" value="GH10_AS"/>
</dbReference>
<dbReference type="PROSITE" id="PS00591">
    <property type="entry name" value="GH10_1"/>
    <property type="match status" value="1"/>
</dbReference>
<keyword evidence="1 6" id="KW-0378">Hydrolase</keyword>
<dbReference type="EMBL" id="JBHLYW010000002">
    <property type="protein sequence ID" value="MFC0075810.1"/>
    <property type="molecule type" value="Genomic_DNA"/>
</dbReference>
<keyword evidence="4 6" id="KW-0624">Polysaccharide degradation</keyword>
<evidence type="ECO:0000259" key="7">
    <source>
        <dbReference type="PROSITE" id="PS51760"/>
    </source>
</evidence>
<dbReference type="Gene3D" id="3.20.20.80">
    <property type="entry name" value="Glycosidases"/>
    <property type="match status" value="1"/>
</dbReference>
<dbReference type="RefSeq" id="WP_379685429.1">
    <property type="nucleotide sequence ID" value="NZ_JBHLYW010000002.1"/>
</dbReference>
<sequence>MNKTINYLNQKDMKCIKPYLFAVTALLTISCTSQKETASLKDAYKDDFYIGTALSADQIEEKDKKVDSLIRKEFNAITAENIMKSMYTHPQKDKYDFALSDKFVAYGEKNKMFVHGHTLIWHSQLAPWMEKIADSTEMKAFMKDHITTIVSKYKGRINSWDVVNEALNEDGTLRQSVFLKTLGEKYLVDAFKLAEKADPKAELYYNDYNIEEPAKRAGAIALIKKIKAEGGKVDGVGIQGHWRLGSPSIEEIEKSILEYSALGIKVAFTELDITVLPNPWDLKGADVNQKFEGNPKMNPYPEKLPDSVQTQLAERYASIFKLFLKHKDTISRVTFWGVHDGQSWLNDWPIKGRTNYPLLFDKQLKHKPAYDSILKLKETKE</sequence>
<dbReference type="Pfam" id="PF00331">
    <property type="entry name" value="Glyco_hydro_10"/>
    <property type="match status" value="1"/>
</dbReference>
<evidence type="ECO:0000256" key="6">
    <source>
        <dbReference type="RuleBase" id="RU361174"/>
    </source>
</evidence>
<comment type="similarity">
    <text evidence="6">Belongs to the glycosyl hydrolase 10 (cellulase F) family.</text>
</comment>
<keyword evidence="2 6" id="KW-0119">Carbohydrate metabolism</keyword>
<evidence type="ECO:0000256" key="2">
    <source>
        <dbReference type="ARBA" id="ARBA00023277"/>
    </source>
</evidence>
<keyword evidence="3 6" id="KW-0326">Glycosidase</keyword>
<evidence type="ECO:0000256" key="5">
    <source>
        <dbReference type="PROSITE-ProRule" id="PRU10061"/>
    </source>
</evidence>